<comment type="caution">
    <text evidence="2">The sequence shown here is derived from an EMBL/GenBank/DDBJ whole genome shotgun (WGS) entry which is preliminary data.</text>
</comment>
<feature type="chain" id="PRO_5041430672" evidence="1">
    <location>
        <begin position="21"/>
        <end position="142"/>
    </location>
</feature>
<protein>
    <submittedName>
        <fullName evidence="2">Uncharacterized protein</fullName>
    </submittedName>
</protein>
<dbReference type="Proteomes" id="UP001176961">
    <property type="component" value="Unassembled WGS sequence"/>
</dbReference>
<accession>A0AA36GRS5</accession>
<keyword evidence="1" id="KW-0732">Signal</keyword>
<sequence>MKLVCLFLLVVSAFCRDCDMNPISREVQEAGWLLPGGSVNLRFTCRHRQKAREYAKYNVRGNLDALIEEFLLETPPRIIARRLWFKFKELERVPTLQMPMVDKVYFACFTGETSIACSSSFWPLGKPFPFFMENDADNEVED</sequence>
<reference evidence="2" key="1">
    <citation type="submission" date="2023-07" db="EMBL/GenBank/DDBJ databases">
        <authorList>
            <consortium name="CYATHOMIX"/>
        </authorList>
    </citation>
    <scope>NUCLEOTIDE SEQUENCE</scope>
    <source>
        <strain evidence="2">N/A</strain>
    </source>
</reference>
<gene>
    <name evidence="2" type="ORF">CYNAS_LOCUS9120</name>
</gene>
<dbReference type="AlphaFoldDB" id="A0AA36GRS5"/>
<feature type="signal peptide" evidence="1">
    <location>
        <begin position="1"/>
        <end position="20"/>
    </location>
</feature>
<evidence type="ECO:0000256" key="1">
    <source>
        <dbReference type="SAM" id="SignalP"/>
    </source>
</evidence>
<name>A0AA36GRS5_CYLNA</name>
<organism evidence="2 3">
    <name type="scientific">Cylicocyclus nassatus</name>
    <name type="common">Nematode worm</name>
    <dbReference type="NCBI Taxonomy" id="53992"/>
    <lineage>
        <taxon>Eukaryota</taxon>
        <taxon>Metazoa</taxon>
        <taxon>Ecdysozoa</taxon>
        <taxon>Nematoda</taxon>
        <taxon>Chromadorea</taxon>
        <taxon>Rhabditida</taxon>
        <taxon>Rhabditina</taxon>
        <taxon>Rhabditomorpha</taxon>
        <taxon>Strongyloidea</taxon>
        <taxon>Strongylidae</taxon>
        <taxon>Cylicocyclus</taxon>
    </lineage>
</organism>
<evidence type="ECO:0000313" key="3">
    <source>
        <dbReference type="Proteomes" id="UP001176961"/>
    </source>
</evidence>
<keyword evidence="3" id="KW-1185">Reference proteome</keyword>
<proteinExistence type="predicted"/>
<dbReference type="EMBL" id="CATQJL010000223">
    <property type="protein sequence ID" value="CAJ0597137.1"/>
    <property type="molecule type" value="Genomic_DNA"/>
</dbReference>
<evidence type="ECO:0000313" key="2">
    <source>
        <dbReference type="EMBL" id="CAJ0597137.1"/>
    </source>
</evidence>